<dbReference type="GO" id="GO:0000105">
    <property type="term" value="P:L-histidine biosynthetic process"/>
    <property type="evidence" value="ECO:0007669"/>
    <property type="project" value="UniProtKB-UniRule"/>
</dbReference>
<dbReference type="EMBL" id="FNEK01000050">
    <property type="protein sequence ID" value="SDK69845.1"/>
    <property type="molecule type" value="Genomic_DNA"/>
</dbReference>
<feature type="binding site" evidence="7">
    <location>
        <position position="96"/>
    </location>
    <ligand>
        <name>Mg(2+)</name>
        <dbReference type="ChEBI" id="CHEBI:18420"/>
        <label>1</label>
        <note>catalytic</note>
    </ligand>
</feature>
<evidence type="ECO:0000256" key="7">
    <source>
        <dbReference type="PIRSR" id="PIRSR600760-2"/>
    </source>
</evidence>
<keyword evidence="9" id="KW-1185">Reference proteome</keyword>
<evidence type="ECO:0000256" key="2">
    <source>
        <dbReference type="ARBA" id="ARBA00009759"/>
    </source>
</evidence>
<evidence type="ECO:0000256" key="6">
    <source>
        <dbReference type="NCBIfam" id="TIGR02067"/>
    </source>
</evidence>
<dbReference type="RefSeq" id="WP_093160930.1">
    <property type="nucleotide sequence ID" value="NZ_FNEK01000050.1"/>
</dbReference>
<dbReference type="SUPFAM" id="SSF56655">
    <property type="entry name" value="Carbohydrate phosphatase"/>
    <property type="match status" value="1"/>
</dbReference>
<dbReference type="CDD" id="cd01641">
    <property type="entry name" value="Bacterial_IMPase_like_1"/>
    <property type="match status" value="1"/>
</dbReference>
<dbReference type="GO" id="GO:0046854">
    <property type="term" value="P:phosphatidylinositol phosphate biosynthetic process"/>
    <property type="evidence" value="ECO:0007669"/>
    <property type="project" value="InterPro"/>
</dbReference>
<dbReference type="PANTHER" id="PTHR43200">
    <property type="entry name" value="PHOSPHATASE"/>
    <property type="match status" value="1"/>
</dbReference>
<dbReference type="STRING" id="571298.SAMN04488026_105012"/>
<dbReference type="PROSITE" id="PS00630">
    <property type="entry name" value="IMP_2"/>
    <property type="match status" value="1"/>
</dbReference>
<dbReference type="AlphaFoldDB" id="A0A1G9E134"/>
<name>A0A1G9E134_9RHOB</name>
<sequence length="267" mass="28294">MTNSPLTPEFFRDISETANALADAARGTTLPLFRSSGLDIANKLSSGFDPVTEADRAAEQAMRATLAERRPQDAIQGEEFGFTPGTSGYRWVLDPIDGTRAYMAGTPTWGTLIALCSADGPVHGIIDQPFTGERWEGGTAIARHCSPHGNRDLSTRAPRPLSDAILFSTFPEIGTLDERAAFERVSGKVRLTRFGTDCYAYGLLALGQIDLVIEAGLNDYDICAPIAVIEAAGGCVTDWQGGPAHAGGQVVAAANRQILAEALALLA</sequence>
<comment type="cofactor">
    <cofactor evidence="1 7">
        <name>Mg(2+)</name>
        <dbReference type="ChEBI" id="CHEBI:18420"/>
    </cofactor>
</comment>
<evidence type="ECO:0000256" key="3">
    <source>
        <dbReference type="ARBA" id="ARBA00022723"/>
    </source>
</evidence>
<accession>A0A1G9E134</accession>
<dbReference type="Pfam" id="PF00459">
    <property type="entry name" value="Inositol_P"/>
    <property type="match status" value="1"/>
</dbReference>
<evidence type="ECO:0000313" key="8">
    <source>
        <dbReference type="EMBL" id="SDK69845.1"/>
    </source>
</evidence>
<dbReference type="InterPro" id="IPR020550">
    <property type="entry name" value="Inositol_monophosphatase_CS"/>
</dbReference>
<dbReference type="Proteomes" id="UP000199382">
    <property type="component" value="Unassembled WGS sequence"/>
</dbReference>
<dbReference type="GO" id="GO:0004401">
    <property type="term" value="F:histidinol-phosphatase activity"/>
    <property type="evidence" value="ECO:0007669"/>
    <property type="project" value="UniProtKB-UniRule"/>
</dbReference>
<dbReference type="OrthoDB" id="9785695at2"/>
<proteinExistence type="inferred from homology"/>
<keyword evidence="4" id="KW-0378">Hydrolase</keyword>
<evidence type="ECO:0000256" key="1">
    <source>
        <dbReference type="ARBA" id="ARBA00001946"/>
    </source>
</evidence>
<protein>
    <recommendedName>
        <fullName evidence="6">Histidinol-phosphatase</fullName>
        <ecNumber evidence="6">3.1.3.15</ecNumber>
    </recommendedName>
</protein>
<evidence type="ECO:0000313" key="9">
    <source>
        <dbReference type="Proteomes" id="UP000199382"/>
    </source>
</evidence>
<organism evidence="8 9">
    <name type="scientific">Aliiruegeria lutimaris</name>
    <dbReference type="NCBI Taxonomy" id="571298"/>
    <lineage>
        <taxon>Bacteria</taxon>
        <taxon>Pseudomonadati</taxon>
        <taxon>Pseudomonadota</taxon>
        <taxon>Alphaproteobacteria</taxon>
        <taxon>Rhodobacterales</taxon>
        <taxon>Roseobacteraceae</taxon>
        <taxon>Aliiruegeria</taxon>
    </lineage>
</organism>
<evidence type="ECO:0000256" key="4">
    <source>
        <dbReference type="ARBA" id="ARBA00022801"/>
    </source>
</evidence>
<dbReference type="GO" id="GO:0046872">
    <property type="term" value="F:metal ion binding"/>
    <property type="evidence" value="ECO:0007669"/>
    <property type="project" value="UniProtKB-KW"/>
</dbReference>
<dbReference type="InterPro" id="IPR051090">
    <property type="entry name" value="Inositol_monoP_superfamily"/>
</dbReference>
<reference evidence="8 9" key="1">
    <citation type="submission" date="2016-10" db="EMBL/GenBank/DDBJ databases">
        <authorList>
            <person name="de Groot N.N."/>
        </authorList>
    </citation>
    <scope>NUCLEOTIDE SEQUENCE [LARGE SCALE GENOMIC DNA]</scope>
    <source>
        <strain evidence="8 9">DSM 25294</strain>
    </source>
</reference>
<dbReference type="Gene3D" id="3.30.540.10">
    <property type="entry name" value="Fructose-1,6-Bisphosphatase, subunit A, domain 1"/>
    <property type="match status" value="1"/>
</dbReference>
<feature type="binding site" evidence="7">
    <location>
        <position position="78"/>
    </location>
    <ligand>
        <name>Mg(2+)</name>
        <dbReference type="ChEBI" id="CHEBI:18420"/>
        <label>1</label>
        <note>catalytic</note>
    </ligand>
</feature>
<dbReference type="InterPro" id="IPR000760">
    <property type="entry name" value="Inositol_monophosphatase-like"/>
</dbReference>
<feature type="binding site" evidence="7">
    <location>
        <position position="97"/>
    </location>
    <ligand>
        <name>Mg(2+)</name>
        <dbReference type="ChEBI" id="CHEBI:18420"/>
        <label>1</label>
        <note>catalytic</note>
    </ligand>
</feature>
<keyword evidence="5 7" id="KW-0460">Magnesium</keyword>
<dbReference type="PANTHER" id="PTHR43200:SF6">
    <property type="entry name" value="3'(2'),5'-BISPHOSPHATE NUCLEOTIDASE"/>
    <property type="match status" value="1"/>
</dbReference>
<feature type="binding site" evidence="7">
    <location>
        <position position="94"/>
    </location>
    <ligand>
        <name>Mg(2+)</name>
        <dbReference type="ChEBI" id="CHEBI:18420"/>
        <label>1</label>
        <note>catalytic</note>
    </ligand>
</feature>
<keyword evidence="3 7" id="KW-0479">Metal-binding</keyword>
<comment type="similarity">
    <text evidence="2">Belongs to the inositol monophosphatase superfamily.</text>
</comment>
<dbReference type="PRINTS" id="PR00377">
    <property type="entry name" value="IMPHPHTASES"/>
</dbReference>
<evidence type="ECO:0000256" key="5">
    <source>
        <dbReference type="ARBA" id="ARBA00022842"/>
    </source>
</evidence>
<gene>
    <name evidence="8" type="ORF">SAMN04488026_105012</name>
</gene>
<dbReference type="EC" id="3.1.3.15" evidence="6"/>
<dbReference type="InterPro" id="IPR011809">
    <property type="entry name" value="His_9_proposed"/>
</dbReference>
<feature type="binding site" evidence="7">
    <location>
        <position position="221"/>
    </location>
    <ligand>
        <name>Mg(2+)</name>
        <dbReference type="ChEBI" id="CHEBI:18420"/>
        <label>1</label>
        <note>catalytic</note>
    </ligand>
</feature>
<dbReference type="NCBIfam" id="TIGR02067">
    <property type="entry name" value="his_9_HisN"/>
    <property type="match status" value="1"/>
</dbReference>
<dbReference type="Gene3D" id="3.40.190.80">
    <property type="match status" value="1"/>
</dbReference>